<dbReference type="Pfam" id="PF00067">
    <property type="entry name" value="p450"/>
    <property type="match status" value="3"/>
</dbReference>
<evidence type="ECO:0000256" key="6">
    <source>
        <dbReference type="ARBA" id="ARBA00022723"/>
    </source>
</evidence>
<comment type="similarity">
    <text evidence="3">Belongs to the cytochrome P450 family.</text>
</comment>
<evidence type="ECO:0000256" key="7">
    <source>
        <dbReference type="ARBA" id="ARBA00022989"/>
    </source>
</evidence>
<proteinExistence type="inferred from homology"/>
<protein>
    <submittedName>
        <fullName evidence="14">Cytochrome P450</fullName>
    </submittedName>
</protein>
<keyword evidence="4 12" id="KW-0349">Heme</keyword>
<feature type="binding site" description="axial binding residue" evidence="12">
    <location>
        <position position="460"/>
    </location>
    <ligand>
        <name>heme</name>
        <dbReference type="ChEBI" id="CHEBI:30413"/>
    </ligand>
    <ligandPart>
        <name>Fe</name>
        <dbReference type="ChEBI" id="CHEBI:18248"/>
    </ligandPart>
</feature>
<comment type="subcellular location">
    <subcellularLocation>
        <location evidence="2">Membrane</location>
        <topology evidence="2">Single-pass membrane protein</topology>
    </subcellularLocation>
</comment>
<comment type="caution">
    <text evidence="14">The sequence shown here is derived from an EMBL/GenBank/DDBJ whole genome shotgun (WGS) entry which is preliminary data.</text>
</comment>
<keyword evidence="10" id="KW-0503">Monooxygenase</keyword>
<keyword evidence="8" id="KW-0560">Oxidoreductase</keyword>
<dbReference type="GO" id="GO:0005506">
    <property type="term" value="F:iron ion binding"/>
    <property type="evidence" value="ECO:0007669"/>
    <property type="project" value="InterPro"/>
</dbReference>
<dbReference type="PRINTS" id="PR00463">
    <property type="entry name" value="EP450I"/>
</dbReference>
<dbReference type="EMBL" id="SMMG02000002">
    <property type="protein sequence ID" value="KAA3485512.1"/>
    <property type="molecule type" value="Genomic_DNA"/>
</dbReference>
<evidence type="ECO:0000256" key="1">
    <source>
        <dbReference type="ARBA" id="ARBA00001971"/>
    </source>
</evidence>
<keyword evidence="7 13" id="KW-1133">Transmembrane helix</keyword>
<gene>
    <name evidence="14" type="ORF">EPI10_007481</name>
</gene>
<keyword evidence="9 12" id="KW-0408">Iron</keyword>
<dbReference type="FunFam" id="1.10.630.10:FF:000029">
    <property type="entry name" value="Cytochrome P450 734A1"/>
    <property type="match status" value="2"/>
</dbReference>
<evidence type="ECO:0000256" key="8">
    <source>
        <dbReference type="ARBA" id="ARBA00023002"/>
    </source>
</evidence>
<evidence type="ECO:0000313" key="15">
    <source>
        <dbReference type="Proteomes" id="UP000325315"/>
    </source>
</evidence>
<evidence type="ECO:0000313" key="14">
    <source>
        <dbReference type="EMBL" id="KAA3485512.1"/>
    </source>
</evidence>
<reference evidence="15" key="1">
    <citation type="journal article" date="2019" name="Plant Biotechnol. J.">
        <title>Genome sequencing of the Australian wild diploid species Gossypium australe highlights disease resistance and delayed gland morphogenesis.</title>
        <authorList>
            <person name="Cai Y."/>
            <person name="Cai X."/>
            <person name="Wang Q."/>
            <person name="Wang P."/>
            <person name="Zhang Y."/>
            <person name="Cai C."/>
            <person name="Xu Y."/>
            <person name="Wang K."/>
            <person name="Zhou Z."/>
            <person name="Wang C."/>
            <person name="Geng S."/>
            <person name="Li B."/>
            <person name="Dong Q."/>
            <person name="Hou Y."/>
            <person name="Wang H."/>
            <person name="Ai P."/>
            <person name="Liu Z."/>
            <person name="Yi F."/>
            <person name="Sun M."/>
            <person name="An G."/>
            <person name="Cheng J."/>
            <person name="Zhang Y."/>
            <person name="Shi Q."/>
            <person name="Xie Y."/>
            <person name="Shi X."/>
            <person name="Chang Y."/>
            <person name="Huang F."/>
            <person name="Chen Y."/>
            <person name="Hong S."/>
            <person name="Mi L."/>
            <person name="Sun Q."/>
            <person name="Zhang L."/>
            <person name="Zhou B."/>
            <person name="Peng R."/>
            <person name="Zhang X."/>
            <person name="Liu F."/>
        </authorList>
    </citation>
    <scope>NUCLEOTIDE SEQUENCE [LARGE SCALE GENOMIC DNA]</scope>
    <source>
        <strain evidence="15">cv. PA1801</strain>
    </source>
</reference>
<comment type="cofactor">
    <cofactor evidence="1 12">
        <name>heme</name>
        <dbReference type="ChEBI" id="CHEBI:30413"/>
    </cofactor>
</comment>
<keyword evidence="11 13" id="KW-0472">Membrane</keyword>
<dbReference type="InterPro" id="IPR036396">
    <property type="entry name" value="Cyt_P450_sf"/>
</dbReference>
<evidence type="ECO:0000256" key="5">
    <source>
        <dbReference type="ARBA" id="ARBA00022692"/>
    </source>
</evidence>
<dbReference type="InterPro" id="IPR001128">
    <property type="entry name" value="Cyt_P450"/>
</dbReference>
<dbReference type="GO" id="GO:0004497">
    <property type="term" value="F:monooxygenase activity"/>
    <property type="evidence" value="ECO:0007669"/>
    <property type="project" value="UniProtKB-KW"/>
</dbReference>
<dbReference type="Gene3D" id="1.10.630.10">
    <property type="entry name" value="Cytochrome P450"/>
    <property type="match status" value="3"/>
</dbReference>
<keyword evidence="15" id="KW-1185">Reference proteome</keyword>
<evidence type="ECO:0000256" key="2">
    <source>
        <dbReference type="ARBA" id="ARBA00004167"/>
    </source>
</evidence>
<evidence type="ECO:0000256" key="9">
    <source>
        <dbReference type="ARBA" id="ARBA00023004"/>
    </source>
</evidence>
<dbReference type="Proteomes" id="UP000325315">
    <property type="component" value="Unassembled WGS sequence"/>
</dbReference>
<keyword evidence="5 13" id="KW-0812">Transmembrane</keyword>
<dbReference type="GO" id="GO:0016705">
    <property type="term" value="F:oxidoreductase activity, acting on paired donors, with incorporation or reduction of molecular oxygen"/>
    <property type="evidence" value="ECO:0007669"/>
    <property type="project" value="InterPro"/>
</dbReference>
<evidence type="ECO:0000256" key="11">
    <source>
        <dbReference type="ARBA" id="ARBA00023136"/>
    </source>
</evidence>
<dbReference type="OrthoDB" id="1470350at2759"/>
<evidence type="ECO:0000256" key="4">
    <source>
        <dbReference type="ARBA" id="ARBA00022617"/>
    </source>
</evidence>
<accession>A0A5B6WX83</accession>
<dbReference type="PANTHER" id="PTHR24282">
    <property type="entry name" value="CYTOCHROME P450 FAMILY MEMBER"/>
    <property type="match status" value="1"/>
</dbReference>
<dbReference type="GO" id="GO:0016020">
    <property type="term" value="C:membrane"/>
    <property type="evidence" value="ECO:0007669"/>
    <property type="project" value="UniProtKB-SubCell"/>
</dbReference>
<dbReference type="InterPro" id="IPR018247">
    <property type="entry name" value="EF_Hand_1_Ca_BS"/>
</dbReference>
<feature type="transmembrane region" description="Helical" evidence="13">
    <location>
        <begin position="7"/>
        <end position="30"/>
    </location>
</feature>
<name>A0A5B6WX83_9ROSI</name>
<dbReference type="PROSITE" id="PS00086">
    <property type="entry name" value="CYTOCHROME_P450"/>
    <property type="match status" value="2"/>
</dbReference>
<dbReference type="PROSITE" id="PS00018">
    <property type="entry name" value="EF_HAND_1"/>
    <property type="match status" value="2"/>
</dbReference>
<dbReference type="InterPro" id="IPR017972">
    <property type="entry name" value="Cyt_P450_CS"/>
</dbReference>
<dbReference type="PANTHER" id="PTHR24282:SF226">
    <property type="entry name" value="CYTOCHROME P450 CYP749A22-LIKE"/>
    <property type="match status" value="1"/>
</dbReference>
<dbReference type="InterPro" id="IPR002401">
    <property type="entry name" value="Cyt_P450_E_grp-I"/>
</dbReference>
<evidence type="ECO:0000256" key="12">
    <source>
        <dbReference type="PIRSR" id="PIRSR602401-1"/>
    </source>
</evidence>
<evidence type="ECO:0000256" key="3">
    <source>
        <dbReference type="ARBA" id="ARBA00010617"/>
    </source>
</evidence>
<evidence type="ECO:0000256" key="13">
    <source>
        <dbReference type="SAM" id="Phobius"/>
    </source>
</evidence>
<dbReference type="GO" id="GO:0020037">
    <property type="term" value="F:heme binding"/>
    <property type="evidence" value="ECO:0007669"/>
    <property type="project" value="InterPro"/>
</dbReference>
<keyword evidence="6 12" id="KW-0479">Metal-binding</keyword>
<dbReference type="InterPro" id="IPR050665">
    <property type="entry name" value="Cytochrome_P450_Monooxygen"/>
</dbReference>
<sequence length="1450" mass="165240">MSALLKLAILLPCSLFLVALIKFLYDYWWIPLRLQRMMNSQGIKGPPYAFIHGNNKEATKTTNEALSKPMALRHDIFPRVQPHVYSCVNRYGRNYLAWDGKRPELVITEPELVNEVLKHSVTTFPKRKPTVFLTGIFGNGLVTALGEKWVKQRKLANYAFHGESLKNMTPAVIASVETMLEKWKGYVGKEIEVYHEFRLLTSEVISRTAFGSSYLEGEKIFDMLNKLSIIRSRNLFETRIPLINKLWKSGDVLESEELSKGIQDCVMKIVKKREDKVVNGEADSFGNDFLGSLVNAYHDSDENNRLSTEDLVDECKTFYFAGQDTVNSLLAWIVFLLAIHGDWQEKARREVIERFGNQIPNSEEMSKLKIMTMIIYETLRLYGPSNGMMRRTESDVQLGKLILPANLDLLVIHSAPHHDPQLWGDDVHLFKPERFAEGIAKATNYNAGVFCPFGLGPRNCVGMNFATTETKIVLSMILQRYTISLSPTYVHSPIPYITVQPQHGIQVILESLHNDAFLYDYLWKPLRLQHMMSSQGIKGPPYSFIHGNNKEATKMTKEALSKPMALRHDIFPRVQPHIYSCVNKYGRNYLSWDGNRPELVITEPELANEVLKHSVTTFPKRKPTVFVSRIFGNGLVTALGEKWVKQRKLANYAFHGESLKNMTPAVIASVETMLEKWKGYVGKEMEVYHEFRLLTSEVISRTAFSSSYLEGEKIFDMLNKLSIIRSRNLFETRIPLINKLWKSGDVLESEELSKGIQDCVMKIVKKREDEVVNGEADSFGNDFLGLLVNAYHDSDENNRLLMEDLVDECKTFYFAGQDTVNSLLAWIVLLLAIHGDWQEKARREVIEIFDNQIPDSEGMSKLKTMTMIIYETLRLYGPPNGLPRRVAREVQLGKLVLPASIDILVQNIALHHNPHLWGDDVHLFKPERFAEGIAKATNYNAGAFCPFGLGPRNCVVKLLYDFLWRPLRLQHMMSSQGIKGPPYTFIHGNNKEATQMTMEALSKPMGALSHDIFPRVQPHVYSCVNRYGRIYLAWDGNRPELVITEAELVNEVLKHSTTTFPKRKPTFSLTGLFGNGLVTALGEKWVKQRKLANYAFHGESLKNMTPAVIASVETMLEKWKGYVGKEMEVYHEFRLLTSEVISRTAFGSSYLEGEKIFDMLNKLSIIRSRNLWNTPLIDKLWKSADMLKSEELSKGIQDCVMKIVKKRGDKVENREANSFGNDFLGLLVKAYHDPDKNNRLSMEDLVDECKTFYFAGQDTVNSLLAWMVFLISIHGDWQEKARREVIEIFGNQIPDSQGISKLKIMTMIIYETLRLYGPSIGLMRRAEREVQLGKLVLPANLDLLVVHSASHHDPQLWGDEVHLFKPERFEEGIAKATNYNAGVFCPFGLGPRNCVGMNLAITETKIALSMILQRYTISLSPAYVHSPIPYITIQPQHGIQVILESLHNDA</sequence>
<evidence type="ECO:0000256" key="10">
    <source>
        <dbReference type="ARBA" id="ARBA00023033"/>
    </source>
</evidence>
<dbReference type="SUPFAM" id="SSF48264">
    <property type="entry name" value="Cytochrome P450"/>
    <property type="match status" value="3"/>
</dbReference>
<organism evidence="14 15">
    <name type="scientific">Gossypium australe</name>
    <dbReference type="NCBI Taxonomy" id="47621"/>
    <lineage>
        <taxon>Eukaryota</taxon>
        <taxon>Viridiplantae</taxon>
        <taxon>Streptophyta</taxon>
        <taxon>Embryophyta</taxon>
        <taxon>Tracheophyta</taxon>
        <taxon>Spermatophyta</taxon>
        <taxon>Magnoliopsida</taxon>
        <taxon>eudicotyledons</taxon>
        <taxon>Gunneridae</taxon>
        <taxon>Pentapetalae</taxon>
        <taxon>rosids</taxon>
        <taxon>malvids</taxon>
        <taxon>Malvales</taxon>
        <taxon>Malvaceae</taxon>
        <taxon>Malvoideae</taxon>
        <taxon>Gossypium</taxon>
    </lineage>
</organism>
<dbReference type="PRINTS" id="PR00385">
    <property type="entry name" value="P450"/>
</dbReference>